<dbReference type="EC" id="1.2.1.27" evidence="2"/>
<name>A0A158D2L8_9BURK</name>
<dbReference type="InterPro" id="IPR016162">
    <property type="entry name" value="Ald_DH_N"/>
</dbReference>
<evidence type="ECO:0000313" key="6">
    <source>
        <dbReference type="EMBL" id="SAK88828.1"/>
    </source>
</evidence>
<dbReference type="SUPFAM" id="SSF53720">
    <property type="entry name" value="ALDH-like"/>
    <property type="match status" value="1"/>
</dbReference>
<feature type="domain" description="Aldehyde dehydrogenase" evidence="5">
    <location>
        <begin position="25"/>
        <end position="489"/>
    </location>
</feature>
<dbReference type="InterPro" id="IPR015590">
    <property type="entry name" value="Aldehyde_DH_dom"/>
</dbReference>
<dbReference type="CDD" id="cd07085">
    <property type="entry name" value="ALDH_F6_MMSDH"/>
    <property type="match status" value="1"/>
</dbReference>
<gene>
    <name evidence="6" type="ORF">AWB83_04989</name>
</gene>
<keyword evidence="7" id="KW-1185">Reference proteome</keyword>
<dbReference type="GO" id="GO:0006210">
    <property type="term" value="P:thymine catabolic process"/>
    <property type="evidence" value="ECO:0007669"/>
    <property type="project" value="TreeGrafter"/>
</dbReference>
<keyword evidence="4" id="KW-0520">NAD</keyword>
<evidence type="ECO:0000259" key="5">
    <source>
        <dbReference type="Pfam" id="PF00171"/>
    </source>
</evidence>
<comment type="caution">
    <text evidence="6">The sequence shown here is derived from an EMBL/GenBank/DDBJ whole genome shotgun (WGS) entry which is preliminary data.</text>
</comment>
<dbReference type="OrthoDB" id="6187633at2"/>
<dbReference type="FunFam" id="3.40.309.10:FF:000002">
    <property type="entry name" value="Methylmalonate-semialdehyde dehydrogenase (Acylating)"/>
    <property type="match status" value="1"/>
</dbReference>
<evidence type="ECO:0000256" key="3">
    <source>
        <dbReference type="ARBA" id="ARBA00023002"/>
    </source>
</evidence>
<organism evidence="6 7">
    <name type="scientific">Caballeronia ptereochthonis</name>
    <dbReference type="NCBI Taxonomy" id="1777144"/>
    <lineage>
        <taxon>Bacteria</taxon>
        <taxon>Pseudomonadati</taxon>
        <taxon>Pseudomonadota</taxon>
        <taxon>Betaproteobacteria</taxon>
        <taxon>Burkholderiales</taxon>
        <taxon>Burkholderiaceae</taxon>
        <taxon>Caballeronia</taxon>
    </lineage>
</organism>
<protein>
    <recommendedName>
        <fullName evidence="2">methylmalonate-semialdehyde dehydrogenase (CoA acylating)</fullName>
        <ecNumber evidence="2">1.2.1.27</ecNumber>
    </recommendedName>
</protein>
<keyword evidence="3" id="KW-0560">Oxidoreductase</keyword>
<dbReference type="NCBIfam" id="TIGR01722">
    <property type="entry name" value="MMSDH"/>
    <property type="match status" value="1"/>
</dbReference>
<sequence>MNIAAEHPAQSASVRTAKLLIDGKFVDSKTTEWRDIVNPATQEVVGRVPFATKDEVNAAVAAAHKAFETWRTTPLGARMRLMLKFQDLVRQNQKRIAQTLTAEQGKTLADAEGDIFRGLEVVEHACSISTLQQGEFSENVAGGVDTYTLRQPIGVCAGITPFNFPAMIPLWMFPMAIVCGNTFVLKPSEQDPLSTMELVELALEAGVPPGVLNVVHGGKEVVDAICTHPDIKAISFVGSTAVGTHVYNLASQHGKRVQSMMGAKNHAVVLPDANKEQTLNALAGAGFGAAGQRCMATSVAVFVGASKDWVPELVERAKTLKVNAGIEPNTDVGPVVSKAAKERILGLIGQGVDEGAMLALDGRGVDVKGYENGNFIGPTIFTNVHTDMTIYKTEIFGPVLCVVEADTLDDAIALVNRNPMGNGVGLFTQSGAAARKFQSEIDIGQVGINIPIPVPVPAFSFTGSRGSKLGDLGPYGKQVVQFYTQTKTVTARWFDDATVNDGVNTTIALR</sequence>
<evidence type="ECO:0000256" key="1">
    <source>
        <dbReference type="ARBA" id="ARBA00009986"/>
    </source>
</evidence>
<dbReference type="PANTHER" id="PTHR43866">
    <property type="entry name" value="MALONATE-SEMIALDEHYDE DEHYDROGENASE"/>
    <property type="match status" value="1"/>
</dbReference>
<dbReference type="AlphaFoldDB" id="A0A158D2L8"/>
<dbReference type="InterPro" id="IPR016161">
    <property type="entry name" value="Ald_DH/histidinol_DH"/>
</dbReference>
<dbReference type="Gene3D" id="3.40.605.10">
    <property type="entry name" value="Aldehyde Dehydrogenase, Chain A, domain 1"/>
    <property type="match status" value="1"/>
</dbReference>
<dbReference type="Gene3D" id="3.40.309.10">
    <property type="entry name" value="Aldehyde Dehydrogenase, Chain A, domain 2"/>
    <property type="match status" value="1"/>
</dbReference>
<evidence type="ECO:0000313" key="7">
    <source>
        <dbReference type="Proteomes" id="UP000054978"/>
    </source>
</evidence>
<dbReference type="InterPro" id="IPR010061">
    <property type="entry name" value="MeMal-semiAld_DH"/>
</dbReference>
<dbReference type="RefSeq" id="WP_087048339.1">
    <property type="nucleotide sequence ID" value="NZ_FCOB02000026.1"/>
</dbReference>
<dbReference type="InterPro" id="IPR016160">
    <property type="entry name" value="Ald_DH_CS_CYS"/>
</dbReference>
<dbReference type="PANTHER" id="PTHR43866:SF3">
    <property type="entry name" value="METHYLMALONATE-SEMIALDEHYDE DEHYDROGENASE [ACYLATING], MITOCHONDRIAL"/>
    <property type="match status" value="1"/>
</dbReference>
<evidence type="ECO:0000256" key="4">
    <source>
        <dbReference type="ARBA" id="ARBA00023027"/>
    </source>
</evidence>
<dbReference type="PROSITE" id="PS00070">
    <property type="entry name" value="ALDEHYDE_DEHYDR_CYS"/>
    <property type="match status" value="1"/>
</dbReference>
<proteinExistence type="inferred from homology"/>
<dbReference type="GO" id="GO:0006574">
    <property type="term" value="P:L-valine catabolic process"/>
    <property type="evidence" value="ECO:0007669"/>
    <property type="project" value="TreeGrafter"/>
</dbReference>
<reference evidence="6" key="1">
    <citation type="submission" date="2016-01" db="EMBL/GenBank/DDBJ databases">
        <authorList>
            <person name="Peeters C."/>
        </authorList>
    </citation>
    <scope>NUCLEOTIDE SEQUENCE [LARGE SCALE GENOMIC DNA]</scope>
    <source>
        <strain evidence="6">LMG 29326</strain>
    </source>
</reference>
<dbReference type="STRING" id="1777144.AWB83_04989"/>
<dbReference type="GO" id="GO:0004491">
    <property type="term" value="F:methylmalonate-semialdehyde dehydrogenase (acylating, NAD) activity"/>
    <property type="evidence" value="ECO:0007669"/>
    <property type="project" value="UniProtKB-EC"/>
</dbReference>
<comment type="similarity">
    <text evidence="1">Belongs to the aldehyde dehydrogenase family.</text>
</comment>
<accession>A0A158D2L8</accession>
<dbReference type="EMBL" id="FCOB02000026">
    <property type="protein sequence ID" value="SAK88828.1"/>
    <property type="molecule type" value="Genomic_DNA"/>
</dbReference>
<dbReference type="FunFam" id="3.40.605.10:FF:000003">
    <property type="entry name" value="Methylmalonate-semialdehyde dehydrogenase [acylating]"/>
    <property type="match status" value="1"/>
</dbReference>
<dbReference type="Pfam" id="PF00171">
    <property type="entry name" value="Aldedh"/>
    <property type="match status" value="1"/>
</dbReference>
<evidence type="ECO:0000256" key="2">
    <source>
        <dbReference type="ARBA" id="ARBA00013048"/>
    </source>
</evidence>
<dbReference type="InterPro" id="IPR016163">
    <property type="entry name" value="Ald_DH_C"/>
</dbReference>
<dbReference type="Proteomes" id="UP000054978">
    <property type="component" value="Unassembled WGS sequence"/>
</dbReference>